<dbReference type="Proteomes" id="UP000524450">
    <property type="component" value="Unassembled WGS sequence"/>
</dbReference>
<comment type="caution">
    <text evidence="2">The sequence shown here is derived from an EMBL/GenBank/DDBJ whole genome shotgun (WGS) entry which is preliminary data.</text>
</comment>
<evidence type="ECO:0000313" key="3">
    <source>
        <dbReference type="Proteomes" id="UP000524450"/>
    </source>
</evidence>
<feature type="compositionally biased region" description="Polar residues" evidence="1">
    <location>
        <begin position="39"/>
        <end position="51"/>
    </location>
</feature>
<name>A0A840FYF6_9BURK</name>
<dbReference type="RefSeq" id="WP_184641423.1">
    <property type="nucleotide sequence ID" value="NZ_JACIFZ010000007.1"/>
</dbReference>
<sequence length="136" mass="14555">MDMQFGMSALRVHEKTHSFSSFPHREMDASGYSKGNGLNKRSTGAENQQAGQRLSRVTKGFTLIESAVLLACLAVAASALLPRCKSELVSGRPLGGPDGFVAAHIGMQRFQQAAAGALDRIFAPCLQGWRDMASTN</sequence>
<reference evidence="2 3" key="1">
    <citation type="submission" date="2020-08" db="EMBL/GenBank/DDBJ databases">
        <title>Genomic Encyclopedia of Type Strains, Phase IV (KMG-V): Genome sequencing to study the core and pangenomes of soil and plant-associated prokaryotes.</title>
        <authorList>
            <person name="Whitman W."/>
        </authorList>
    </citation>
    <scope>NUCLEOTIDE SEQUENCE [LARGE SCALE GENOMIC DNA]</scope>
    <source>
        <strain evidence="2 3">34/80</strain>
    </source>
</reference>
<feature type="region of interest" description="Disordered" evidence="1">
    <location>
        <begin position="23"/>
        <end position="51"/>
    </location>
</feature>
<dbReference type="AlphaFoldDB" id="A0A840FYF6"/>
<dbReference type="EMBL" id="JACIFZ010000007">
    <property type="protein sequence ID" value="MBB4224490.1"/>
    <property type="molecule type" value="Genomic_DNA"/>
</dbReference>
<accession>A0A840FYF6</accession>
<evidence type="ECO:0000256" key="1">
    <source>
        <dbReference type="SAM" id="MobiDB-lite"/>
    </source>
</evidence>
<evidence type="ECO:0000313" key="2">
    <source>
        <dbReference type="EMBL" id="MBB4224490.1"/>
    </source>
</evidence>
<protein>
    <submittedName>
        <fullName evidence="2">Uncharacterized protein</fullName>
    </submittedName>
</protein>
<organism evidence="2 3">
    <name type="scientific">Variovorax guangxiensis</name>
    <dbReference type="NCBI Taxonomy" id="1775474"/>
    <lineage>
        <taxon>Bacteria</taxon>
        <taxon>Pseudomonadati</taxon>
        <taxon>Pseudomonadota</taxon>
        <taxon>Betaproteobacteria</taxon>
        <taxon>Burkholderiales</taxon>
        <taxon>Comamonadaceae</taxon>
        <taxon>Variovorax</taxon>
    </lineage>
</organism>
<gene>
    <name evidence="2" type="ORF">GGD71_005283</name>
</gene>
<proteinExistence type="predicted"/>